<feature type="region of interest" description="Disordered" evidence="1">
    <location>
        <begin position="961"/>
        <end position="1003"/>
    </location>
</feature>
<proteinExistence type="predicted"/>
<organism evidence="2 3">
    <name type="scientific">Mixia osmundae (strain CBS 9802 / IAM 14324 / JCM 22182 / KY 12970)</name>
    <dbReference type="NCBI Taxonomy" id="764103"/>
    <lineage>
        <taxon>Eukaryota</taxon>
        <taxon>Fungi</taxon>
        <taxon>Dikarya</taxon>
        <taxon>Basidiomycota</taxon>
        <taxon>Pucciniomycotina</taxon>
        <taxon>Mixiomycetes</taxon>
        <taxon>Mixiales</taxon>
        <taxon>Mixiaceae</taxon>
        <taxon>Mixia</taxon>
    </lineage>
</organism>
<feature type="compositionally biased region" description="Polar residues" evidence="1">
    <location>
        <begin position="638"/>
        <end position="648"/>
    </location>
</feature>
<dbReference type="eggNOG" id="ENOG502S7Z8">
    <property type="taxonomic scope" value="Eukaryota"/>
</dbReference>
<feature type="compositionally biased region" description="Basic residues" evidence="1">
    <location>
        <begin position="1398"/>
        <end position="1410"/>
    </location>
</feature>
<reference evidence="2 3" key="2">
    <citation type="journal article" date="2012" name="Open Biol.">
        <title>Characteristics of nucleosomes and linker DNA regions on the genome of the basidiomycete Mixia osmundae revealed by mono- and dinucleosome mapping.</title>
        <authorList>
            <person name="Nishida H."/>
            <person name="Kondo S."/>
            <person name="Matsumoto T."/>
            <person name="Suzuki Y."/>
            <person name="Yoshikawa H."/>
            <person name="Taylor T.D."/>
            <person name="Sugiyama J."/>
        </authorList>
    </citation>
    <scope>NUCLEOTIDE SEQUENCE [LARGE SCALE GENOMIC DNA]</scope>
    <source>
        <strain evidence="3">CBS 9802 / IAM 14324 / JCM 22182 / KY 12970</strain>
    </source>
</reference>
<feature type="compositionally biased region" description="Acidic residues" evidence="1">
    <location>
        <begin position="614"/>
        <end position="626"/>
    </location>
</feature>
<feature type="compositionally biased region" description="Basic and acidic residues" evidence="1">
    <location>
        <begin position="167"/>
        <end position="187"/>
    </location>
</feature>
<feature type="compositionally biased region" description="Low complexity" evidence="1">
    <location>
        <begin position="970"/>
        <end position="985"/>
    </location>
</feature>
<feature type="region of interest" description="Disordered" evidence="1">
    <location>
        <begin position="1"/>
        <end position="29"/>
    </location>
</feature>
<feature type="compositionally biased region" description="Acidic residues" evidence="1">
    <location>
        <begin position="993"/>
        <end position="1003"/>
    </location>
</feature>
<dbReference type="PANTHER" id="PTHR39473:SF1">
    <property type="entry name" value="DINB-LIKE DOMAIN-CONTAINING PROTEIN"/>
    <property type="match status" value="1"/>
</dbReference>
<feature type="compositionally biased region" description="Basic and acidic residues" evidence="1">
    <location>
        <begin position="55"/>
        <end position="64"/>
    </location>
</feature>
<feature type="compositionally biased region" description="Basic and acidic residues" evidence="1">
    <location>
        <begin position="788"/>
        <end position="798"/>
    </location>
</feature>
<feature type="compositionally biased region" description="Low complexity" evidence="1">
    <location>
        <begin position="538"/>
        <end position="548"/>
    </location>
</feature>
<feature type="compositionally biased region" description="Acidic residues" evidence="1">
    <location>
        <begin position="554"/>
        <end position="563"/>
    </location>
</feature>
<feature type="compositionally biased region" description="Polar residues" evidence="1">
    <location>
        <begin position="720"/>
        <end position="735"/>
    </location>
</feature>
<dbReference type="InParanoid" id="G7EA47"/>
<comment type="caution">
    <text evidence="2">The sequence shown here is derived from an EMBL/GenBank/DDBJ whole genome shotgun (WGS) entry which is preliminary data.</text>
</comment>
<feature type="region of interest" description="Disordered" evidence="1">
    <location>
        <begin position="1365"/>
        <end position="1429"/>
    </location>
</feature>
<feature type="compositionally biased region" description="Acidic residues" evidence="1">
    <location>
        <begin position="407"/>
        <end position="429"/>
    </location>
</feature>
<feature type="compositionally biased region" description="Basic and acidic residues" evidence="1">
    <location>
        <begin position="1141"/>
        <end position="1152"/>
    </location>
</feature>
<evidence type="ECO:0000256" key="1">
    <source>
        <dbReference type="SAM" id="MobiDB-lite"/>
    </source>
</evidence>
<feature type="compositionally biased region" description="Low complexity" evidence="1">
    <location>
        <begin position="430"/>
        <end position="446"/>
    </location>
</feature>
<feature type="compositionally biased region" description="Low complexity" evidence="1">
    <location>
        <begin position="749"/>
        <end position="760"/>
    </location>
</feature>
<dbReference type="PANTHER" id="PTHR39473">
    <property type="match status" value="1"/>
</dbReference>
<feature type="region of interest" description="Disordered" evidence="1">
    <location>
        <begin position="55"/>
        <end position="206"/>
    </location>
</feature>
<feature type="compositionally biased region" description="Acidic residues" evidence="1">
    <location>
        <begin position="571"/>
        <end position="585"/>
    </location>
</feature>
<feature type="region of interest" description="Disordered" evidence="1">
    <location>
        <begin position="219"/>
        <end position="293"/>
    </location>
</feature>
<evidence type="ECO:0000313" key="2">
    <source>
        <dbReference type="EMBL" id="GAA99707.1"/>
    </source>
</evidence>
<feature type="compositionally biased region" description="Acidic residues" evidence="1">
    <location>
        <begin position="116"/>
        <end position="143"/>
    </location>
</feature>
<sequence>MLANGSAVPPARRHSRAKHPVKLDGRPNPYERLPAAAFDDFVDDISTRIRRALDFEIPLAERRPKPSLPRPAKLDWPSLATLEAQDGDADTPTHEDATSIHGHDSEVEQDEHASYEEAEEPELDPFSESAEVDLFLDEAGETEEGSRAATSEQASPRSLEETAVVLEHSEPQDDESKRDSTSERESGLEASLDDGSTEASAESEELDYTAVARRALAGGATEQDAIDLGSSSADSASDDDDEAEDEDEEEEPDEDEEDDEDRDEGDQEEVDDDEDVVTDDETPEPLPVIAQRTLAHPTYDIEIDPSLLDPSLVDTDVTDTTLPHLIEHDPIEQEQTMLPSPPVSDREEEDDDAMIHLAVAPREEVEPLTPLSEQDDPVAQHDALTDHINAYTTLQQGSPPPEHRDDLAEDDEAGDAESEEAADVADFEDAVSPASSASVPLVGPSSYTLDHYQRDRRRRAAYRQAMLQRRRRAVSEASEEQGSQENHSDANEDEDDDMYQYIQDEPTQASDTDERAEVAAAAATVQAITQPSSTLQQPSPRSASPPAIRRIDEGNDDYDEETSSEAMQEPSVEDDNDLFDPDEPSYNERPLQAAMSKHMKEEVTPFSRIRSGLDEEAENLLGDSDDEQGRRRRATFAKASQTPSSPSLSPVEDRSQTSKPLRPVNEAIDTTEEIEEEGEDAMTSLAGRVKANAEEMPVHVLAETKSSAIADEATLQDTMSATDDSRAYQSANADSIETGGELAPEEAPESAPMPESTAAEARIDFKSHLSSAFGIDPTAAEQPPTTADPKDHSNHLQDEPVPTRTETDVLPVVDARLYTFAPETRATTIERGNTPVADVGQASQESPAFANDKSSVEAVKAHGLAADTSIDAQQADRMKADEDVKLPTDSVQVDEVGPQMGAPETMGSDQPPDVSKEVQGMDDSTDSANALVDANTDSSADVESHTADAPALAVDFAQPHAVKSEDNKPTSADSSQTGKSSSATSLETREMADESDAPDEAEAVPENMQLAPKQLTAEEVDQQSPAALPLFDQVVRSAHRHRIGLPSIKRVFGFLKPFKQAEASDPDDRSAREVHFPTVNGEADADIIVEEIPIDLHAAPAPVQEQKPEIEPDTPVSVGSPERRSARLRSRSEDSVLSAAETREDLPDEPVRRSSRPRKPTKFLEDAVDPLTAVSRQPSRQESTPIRDSTPRRSVTPRRSATPKRSPSIQRIQSREPSVLESPSMRRRHQHGNVSAASFHGAPTTSTHMTRSRCPYHRLGHMDEYGSHYIFLVPFCSIAGKDLTEDDMEDLGEVDDDSYGQPIALPDYPHDLSEPTEHVSIPAILEPDVLMALIRVVGLDLVREGQCELVSAPVPLAVSIEATRDVEEEEDVKPDIPTGDELGIGQKTAEEPAIYTRTRPRFASVKRKRSLQQLTTSQSETRPAKRNKPVSGWRRLLSVGRRSIMADVEGAHQMFAVAMALVEQAQDLLERSVQTDEAMQFVSSHIPGSTVGKHLRHIYDHFNLLLLALDDPNDLLNYDARGRNVPMETSRSESLSKLKGLDDRLKGRSRQAEKIMTRRFRLSALTPFPQEFDTNFARELWFCSLHAIHHFSLIRVIVSGELNLDVPATFGVAPSTMAFRQWEAGQHDMSSPSVLTQPDTSIAGGPAIASVGSMVSRQTPAGAPARL</sequence>
<feature type="compositionally biased region" description="Acidic residues" evidence="1">
    <location>
        <begin position="236"/>
        <end position="283"/>
    </location>
</feature>
<feature type="compositionally biased region" description="Basic and acidic residues" evidence="1">
    <location>
        <begin position="1121"/>
        <end position="1134"/>
    </location>
</feature>
<feature type="compositionally biased region" description="Low complexity" evidence="1">
    <location>
        <begin position="518"/>
        <end position="530"/>
    </location>
</feature>
<keyword evidence="3" id="KW-1185">Reference proteome</keyword>
<evidence type="ECO:0008006" key="4">
    <source>
        <dbReference type="Google" id="ProtNLM"/>
    </source>
</evidence>
<feature type="compositionally biased region" description="Acidic residues" evidence="1">
    <location>
        <begin position="191"/>
        <end position="206"/>
    </location>
</feature>
<feature type="compositionally biased region" description="Basic and acidic residues" evidence="1">
    <location>
        <begin position="91"/>
        <end position="115"/>
    </location>
</feature>
<gene>
    <name evidence="2" type="primary">Mo06410</name>
    <name evidence="2" type="ORF">E5Q_06410</name>
</gene>
<evidence type="ECO:0000313" key="3">
    <source>
        <dbReference type="Proteomes" id="UP000009131"/>
    </source>
</evidence>
<reference evidence="2 3" key="1">
    <citation type="journal article" date="2011" name="J. Gen. Appl. Microbiol.">
        <title>Draft genome sequencing of the enigmatic basidiomycete Mixia osmundae.</title>
        <authorList>
            <person name="Nishida H."/>
            <person name="Nagatsuka Y."/>
            <person name="Sugiyama J."/>
        </authorList>
    </citation>
    <scope>NUCLEOTIDE SEQUENCE [LARGE SCALE GENOMIC DNA]</scope>
    <source>
        <strain evidence="3">CBS 9802 / IAM 14324 / JCM 22182 / KY 12970</strain>
    </source>
</reference>
<feature type="region of interest" description="Disordered" evidence="1">
    <location>
        <begin position="720"/>
        <end position="809"/>
    </location>
</feature>
<feature type="compositionally biased region" description="Polar residues" evidence="1">
    <location>
        <begin position="1174"/>
        <end position="1186"/>
    </location>
</feature>
<feature type="compositionally biased region" description="Polar residues" evidence="1">
    <location>
        <begin position="1411"/>
        <end position="1421"/>
    </location>
</feature>
<dbReference type="STRING" id="764103.G7EA47"/>
<dbReference type="EMBL" id="BABT02000229">
    <property type="protein sequence ID" value="GAA99707.1"/>
    <property type="molecule type" value="Genomic_DNA"/>
</dbReference>
<feature type="region of interest" description="Disordered" evidence="1">
    <location>
        <begin position="886"/>
        <end position="947"/>
    </location>
</feature>
<dbReference type="HOGENOM" id="CLU_241939_0_0_1"/>
<feature type="compositionally biased region" description="Polar residues" evidence="1">
    <location>
        <begin position="1205"/>
        <end position="1216"/>
    </location>
</feature>
<dbReference type="OrthoDB" id="5564877at2759"/>
<feature type="region of interest" description="Disordered" evidence="1">
    <location>
        <begin position="1100"/>
        <end position="1250"/>
    </location>
</feature>
<feature type="compositionally biased region" description="Acidic residues" evidence="1">
    <location>
        <begin position="669"/>
        <end position="680"/>
    </location>
</feature>
<accession>G7EA47</accession>
<feature type="region of interest" description="Disordered" evidence="1">
    <location>
        <begin position="828"/>
        <end position="854"/>
    </location>
</feature>
<name>G7EA47_MIXOS</name>
<dbReference type="Proteomes" id="UP000009131">
    <property type="component" value="Unassembled WGS sequence"/>
</dbReference>
<feature type="region of interest" description="Disordered" evidence="1">
    <location>
        <begin position="325"/>
        <end position="682"/>
    </location>
</feature>
<protein>
    <recommendedName>
        <fullName evidence="4">DinB-like domain-containing protein</fullName>
    </recommendedName>
</protein>
<feature type="compositionally biased region" description="Basic residues" evidence="1">
    <location>
        <begin position="11"/>
        <end position="20"/>
    </location>
</feature>